<evidence type="ECO:0000313" key="1">
    <source>
        <dbReference type="EMBL" id="JAI06551.1"/>
    </source>
</evidence>
<reference evidence="1" key="2">
    <citation type="journal article" date="2015" name="Fish Shellfish Immunol.">
        <title>Early steps in the European eel (Anguilla anguilla)-Vibrio vulnificus interaction in the gills: Role of the RtxA13 toxin.</title>
        <authorList>
            <person name="Callol A."/>
            <person name="Pajuelo D."/>
            <person name="Ebbesson L."/>
            <person name="Teles M."/>
            <person name="MacKenzie S."/>
            <person name="Amaro C."/>
        </authorList>
    </citation>
    <scope>NUCLEOTIDE SEQUENCE</scope>
</reference>
<organism evidence="1">
    <name type="scientific">Anguilla anguilla</name>
    <name type="common">European freshwater eel</name>
    <name type="synonym">Muraena anguilla</name>
    <dbReference type="NCBI Taxonomy" id="7936"/>
    <lineage>
        <taxon>Eukaryota</taxon>
        <taxon>Metazoa</taxon>
        <taxon>Chordata</taxon>
        <taxon>Craniata</taxon>
        <taxon>Vertebrata</taxon>
        <taxon>Euteleostomi</taxon>
        <taxon>Actinopterygii</taxon>
        <taxon>Neopterygii</taxon>
        <taxon>Teleostei</taxon>
        <taxon>Anguilliformes</taxon>
        <taxon>Anguillidae</taxon>
        <taxon>Anguilla</taxon>
    </lineage>
</organism>
<reference evidence="1" key="1">
    <citation type="submission" date="2014-11" db="EMBL/GenBank/DDBJ databases">
        <authorList>
            <person name="Amaro Gonzalez C."/>
        </authorList>
    </citation>
    <scope>NUCLEOTIDE SEQUENCE</scope>
</reference>
<sequence length="72" mass="8116">MIPWCNSWKIHLVNPKIRTSIQIPATGPGGCVLYCALKADLFSMHPYLTTVHMWMILANVMLRCEPLSTLGM</sequence>
<dbReference type="AlphaFoldDB" id="A0A0E9XXG7"/>
<name>A0A0E9XXG7_ANGAN</name>
<protein>
    <submittedName>
        <fullName evidence="1">Uncharacterized protein</fullName>
    </submittedName>
</protein>
<proteinExistence type="predicted"/>
<dbReference type="EMBL" id="GBXM01002027">
    <property type="protein sequence ID" value="JAI06551.1"/>
    <property type="molecule type" value="Transcribed_RNA"/>
</dbReference>
<accession>A0A0E9XXG7</accession>